<proteinExistence type="inferred from homology"/>
<dbReference type="CDD" id="cd01051">
    <property type="entry name" value="Mn_catalase"/>
    <property type="match status" value="1"/>
</dbReference>
<feature type="binding site" evidence="3">
    <location>
        <position position="237"/>
    </location>
    <ligand>
        <name>Ca(2+)</name>
        <dbReference type="ChEBI" id="CHEBI:29108"/>
    </ligand>
</feature>
<dbReference type="RefSeq" id="WP_193918395.1">
    <property type="nucleotide sequence ID" value="NZ_JADEWL010000014.1"/>
</dbReference>
<comment type="similarity">
    <text evidence="1">Belongs to the manganese catalase family.</text>
</comment>
<dbReference type="InterPro" id="IPR009078">
    <property type="entry name" value="Ferritin-like_SF"/>
</dbReference>
<evidence type="ECO:0000256" key="4">
    <source>
        <dbReference type="SAM" id="MobiDB-lite"/>
    </source>
</evidence>
<feature type="binding site" evidence="3">
    <location>
        <position position="57"/>
    </location>
    <ligand>
        <name>Ca(2+)</name>
        <dbReference type="ChEBI" id="CHEBI:29108"/>
    </ligand>
</feature>
<organism evidence="5 6">
    <name type="scientific">Plectonema cf. radiosum LEGE 06105</name>
    <dbReference type="NCBI Taxonomy" id="945769"/>
    <lineage>
        <taxon>Bacteria</taxon>
        <taxon>Bacillati</taxon>
        <taxon>Cyanobacteriota</taxon>
        <taxon>Cyanophyceae</taxon>
        <taxon>Oscillatoriophycideae</taxon>
        <taxon>Oscillatoriales</taxon>
        <taxon>Microcoleaceae</taxon>
        <taxon>Plectonema</taxon>
    </lineage>
</organism>
<keyword evidence="2" id="KW-0464">Manganese</keyword>
<dbReference type="InterPro" id="IPR012347">
    <property type="entry name" value="Ferritin-like"/>
</dbReference>
<dbReference type="SUPFAM" id="SSF47240">
    <property type="entry name" value="Ferritin-like"/>
    <property type="match status" value="1"/>
</dbReference>
<dbReference type="InterPro" id="IPR007760">
    <property type="entry name" value="Mn_catalase"/>
</dbReference>
<comment type="caution">
    <text evidence="5">The sequence shown here is derived from an EMBL/GenBank/DDBJ whole genome shotgun (WGS) entry which is preliminary data.</text>
</comment>
<dbReference type="AlphaFoldDB" id="A0A8J7F3C2"/>
<dbReference type="Gene3D" id="1.20.1260.10">
    <property type="match status" value="1"/>
</dbReference>
<comment type="cofactor">
    <cofactor evidence="2">
        <name>Mn(2+)</name>
        <dbReference type="ChEBI" id="CHEBI:29035"/>
    </cofactor>
    <text evidence="2">Binds 2 manganese ions per subunit.</text>
</comment>
<evidence type="ECO:0000313" key="5">
    <source>
        <dbReference type="EMBL" id="MBE9212435.1"/>
    </source>
</evidence>
<feature type="binding site" evidence="2">
    <location>
        <position position="69"/>
    </location>
    <ligand>
        <name>Mn(2+)</name>
        <dbReference type="ChEBI" id="CHEBI:29035"/>
        <label>1</label>
    </ligand>
</feature>
<feature type="binding site" evidence="3">
    <location>
        <position position="233"/>
    </location>
    <ligand>
        <name>Ca(2+)</name>
        <dbReference type="ChEBI" id="CHEBI:29108"/>
    </ligand>
</feature>
<comment type="cofactor">
    <cofactor evidence="3">
        <name>Ca(2+)</name>
        <dbReference type="ChEBI" id="CHEBI:29108"/>
    </cofactor>
    <text evidence="3">Binds 1 Ca(2+) ion per subunit.</text>
</comment>
<feature type="binding site" evidence="2">
    <location>
        <position position="66"/>
    </location>
    <ligand>
        <name>Mn(2+)</name>
        <dbReference type="ChEBI" id="CHEBI:29035"/>
        <label>2</label>
    </ligand>
</feature>
<dbReference type="EMBL" id="JADEWL010000014">
    <property type="protein sequence ID" value="MBE9212435.1"/>
    <property type="molecule type" value="Genomic_DNA"/>
</dbReference>
<feature type="binding site" evidence="2">
    <location>
        <position position="193"/>
    </location>
    <ligand>
        <name>Mn(2+)</name>
        <dbReference type="ChEBI" id="CHEBI:29035"/>
        <label>1</label>
    </ligand>
</feature>
<name>A0A8J7F3C2_9CYAN</name>
<dbReference type="Pfam" id="PF05067">
    <property type="entry name" value="Mn_catalase"/>
    <property type="match status" value="1"/>
</dbReference>
<feature type="binding site" evidence="3">
    <location>
        <position position="235"/>
    </location>
    <ligand>
        <name>Ca(2+)</name>
        <dbReference type="ChEBI" id="CHEBI:29108"/>
    </ligand>
</feature>
<evidence type="ECO:0000256" key="1">
    <source>
        <dbReference type="ARBA" id="ARBA00007644"/>
    </source>
</evidence>
<evidence type="ECO:0000313" key="6">
    <source>
        <dbReference type="Proteomes" id="UP000620559"/>
    </source>
</evidence>
<dbReference type="InterPro" id="IPR039377">
    <property type="entry name" value="Mn_catalase_dom"/>
</dbReference>
<reference evidence="5" key="1">
    <citation type="submission" date="2020-10" db="EMBL/GenBank/DDBJ databases">
        <authorList>
            <person name="Castelo-Branco R."/>
            <person name="Eusebio N."/>
            <person name="Adriana R."/>
            <person name="Vieira A."/>
            <person name="Brugerolle De Fraissinette N."/>
            <person name="Rezende De Castro R."/>
            <person name="Schneider M.P."/>
            <person name="Vasconcelos V."/>
            <person name="Leao P.N."/>
        </authorList>
    </citation>
    <scope>NUCLEOTIDE SEQUENCE</scope>
    <source>
        <strain evidence="5">LEGE 06105</strain>
    </source>
</reference>
<feature type="binding site" evidence="3">
    <location>
        <position position="61"/>
    </location>
    <ligand>
        <name>Ca(2+)</name>
        <dbReference type="ChEBI" id="CHEBI:29108"/>
    </ligand>
</feature>
<dbReference type="Proteomes" id="UP000620559">
    <property type="component" value="Unassembled WGS sequence"/>
</dbReference>
<feature type="binding site" evidence="2">
    <location>
        <position position="35"/>
    </location>
    <ligand>
        <name>Mn(2+)</name>
        <dbReference type="ChEBI" id="CHEBI:29035"/>
        <label>1</label>
    </ligand>
</feature>
<keyword evidence="3" id="KW-0106">Calcium</keyword>
<accession>A0A8J7F3C2</accession>
<evidence type="ECO:0000256" key="2">
    <source>
        <dbReference type="PIRSR" id="PIRSR607760-1"/>
    </source>
</evidence>
<sequence>MFYHKKRLQYFTPPEHPDAVYAKKLQELIGGPFGEMTVMMQYLFQGWNCRGPVKYKDMLLDIGTEEIGHIEMVANLIAHLLDKAPLEAQQEAVKDPIVGAVMGGSKAEDVIMANAMNPQHAIVSGLGAMPSDSVGYPWNGRFIIASGNLMADFMSNVQAESQGRLQAVRLYEMSNDPGVKDTLSYMIARDTMHQNQWLAAIEDLKDSGLESFPIPSSFPQELEKQEASYEFWNLSEGNESAEGRWAKGSSMDGKGEFKYIENPQPQGPVAEAPQPDPRLHGTPKSR</sequence>
<protein>
    <submittedName>
        <fullName evidence="5">Manganese catalase family protein</fullName>
    </submittedName>
</protein>
<feature type="binding site" evidence="2">
    <location>
        <position position="160"/>
    </location>
    <ligand>
        <name>Mn(2+)</name>
        <dbReference type="ChEBI" id="CHEBI:29035"/>
        <label>1</label>
    </ligand>
</feature>
<keyword evidence="6" id="KW-1185">Reference proteome</keyword>
<feature type="region of interest" description="Disordered" evidence="4">
    <location>
        <begin position="240"/>
        <end position="286"/>
    </location>
</feature>
<evidence type="ECO:0000256" key="3">
    <source>
        <dbReference type="PIRSR" id="PIRSR607760-2"/>
    </source>
</evidence>
<dbReference type="GO" id="GO:0046872">
    <property type="term" value="F:metal ion binding"/>
    <property type="evidence" value="ECO:0007669"/>
    <property type="project" value="UniProtKB-KW"/>
</dbReference>
<gene>
    <name evidence="5" type="ORF">IQ247_06870</name>
</gene>
<keyword evidence="2" id="KW-0479">Metal-binding</keyword>